<keyword evidence="2" id="KW-0812">Transmembrane</keyword>
<dbReference type="GO" id="GO:0016020">
    <property type="term" value="C:membrane"/>
    <property type="evidence" value="ECO:0007669"/>
    <property type="project" value="UniProtKB-SubCell"/>
</dbReference>
<gene>
    <name evidence="8" type="ORF">HETSPECPRED_006393</name>
</gene>
<evidence type="ECO:0000256" key="3">
    <source>
        <dbReference type="ARBA" id="ARBA00022989"/>
    </source>
</evidence>
<dbReference type="Pfam" id="PF04991">
    <property type="entry name" value="LicD"/>
    <property type="match status" value="2"/>
</dbReference>
<name>A0A8H3FKB7_9LECA</name>
<evidence type="ECO:0000313" key="8">
    <source>
        <dbReference type="EMBL" id="CAF9926682.1"/>
    </source>
</evidence>
<dbReference type="OrthoDB" id="444255at2759"/>
<dbReference type="AlphaFoldDB" id="A0A8H3FKB7"/>
<keyword evidence="3" id="KW-1133">Transmembrane helix</keyword>
<accession>A0A8H3FKB7</accession>
<evidence type="ECO:0000256" key="6">
    <source>
        <dbReference type="SAM" id="SignalP"/>
    </source>
</evidence>
<dbReference type="PANTHER" id="PTHR15407">
    <property type="entry name" value="FUKUTIN-RELATED"/>
    <property type="match status" value="1"/>
</dbReference>
<dbReference type="Proteomes" id="UP000664521">
    <property type="component" value="Unassembled WGS sequence"/>
</dbReference>
<feature type="region of interest" description="Disordered" evidence="5">
    <location>
        <begin position="298"/>
        <end position="368"/>
    </location>
</feature>
<protein>
    <recommendedName>
        <fullName evidence="7">LicD/FKTN/FKRP nucleotidyltransferase domain-containing protein</fullName>
    </recommendedName>
</protein>
<dbReference type="GO" id="GO:0009100">
    <property type="term" value="P:glycoprotein metabolic process"/>
    <property type="evidence" value="ECO:0007669"/>
    <property type="project" value="UniProtKB-ARBA"/>
</dbReference>
<evidence type="ECO:0000259" key="7">
    <source>
        <dbReference type="Pfam" id="PF04991"/>
    </source>
</evidence>
<evidence type="ECO:0000256" key="1">
    <source>
        <dbReference type="ARBA" id="ARBA00004167"/>
    </source>
</evidence>
<evidence type="ECO:0000256" key="4">
    <source>
        <dbReference type="ARBA" id="ARBA00023136"/>
    </source>
</evidence>
<evidence type="ECO:0000313" key="9">
    <source>
        <dbReference type="Proteomes" id="UP000664521"/>
    </source>
</evidence>
<keyword evidence="4" id="KW-0472">Membrane</keyword>
<keyword evidence="9" id="KW-1185">Reference proteome</keyword>
<evidence type="ECO:0000256" key="2">
    <source>
        <dbReference type="ARBA" id="ARBA00022692"/>
    </source>
</evidence>
<dbReference type="InterPro" id="IPR007074">
    <property type="entry name" value="LicD/FKTN/FKRP_NTP_transf"/>
</dbReference>
<comment type="caution">
    <text evidence="8">The sequence shown here is derived from an EMBL/GenBank/DDBJ whole genome shotgun (WGS) entry which is preliminary data.</text>
</comment>
<proteinExistence type="predicted"/>
<feature type="chain" id="PRO_5034270598" description="LicD/FKTN/FKRP nucleotidyltransferase domain-containing protein" evidence="6">
    <location>
        <begin position="22"/>
        <end position="368"/>
    </location>
</feature>
<reference evidence="8" key="1">
    <citation type="submission" date="2021-03" db="EMBL/GenBank/DDBJ databases">
        <authorList>
            <person name="Tagirdzhanova G."/>
        </authorList>
    </citation>
    <scope>NUCLEOTIDE SEQUENCE</scope>
</reference>
<feature type="signal peptide" evidence="6">
    <location>
        <begin position="1"/>
        <end position="21"/>
    </location>
</feature>
<sequence>MKLRLILLALASSTGLISALALPPPSNDPKFRAWLETRRRKQKDPGMPKYFHEPGGSELGNHYDSRFYSGIDTYENKRDTQLHMLRAYFTFFSEASMETWLAHGTLLGWWWNGKMLPWDWDIDTQVSGSTLAYMAEHHNGTIYNYTATDDPDVKRSYLLDVNPASYERERGNGNNIIDARWIDIRNGLYIDITGLSETHPDDRPGVWSCKNYHRYHTTDLYPMRESMYEGVVAKVPYAYDRILTQEYHEKALVVTDYEGHAYPFGFRKPSANYLYSHRWNPEVKEWIKKSDEEIAEEKEEKEAKKKAENEEKERVEAEKKKQEEEGKEEEPKDEGKKEKRSLPEEKRYVELEKETSGLAHLRRKRDMF</sequence>
<keyword evidence="6" id="KW-0732">Signal</keyword>
<dbReference type="PANTHER" id="PTHR15407:SF28">
    <property type="entry name" value="RIBITOL-5-PHOSPHATE TRANSFERASE FKTN"/>
    <property type="match status" value="1"/>
</dbReference>
<dbReference type="InterPro" id="IPR009644">
    <property type="entry name" value="FKTN/MNN4/W02B3.4-1"/>
</dbReference>
<feature type="domain" description="LicD/FKTN/FKRP nucleotidyltransferase" evidence="7">
    <location>
        <begin position="96"/>
        <end position="199"/>
    </location>
</feature>
<comment type="subcellular location">
    <subcellularLocation>
        <location evidence="1">Membrane</location>
        <topology evidence="1">Single-pass membrane protein</topology>
    </subcellularLocation>
</comment>
<feature type="compositionally biased region" description="Basic and acidic residues" evidence="5">
    <location>
        <begin position="298"/>
        <end position="355"/>
    </location>
</feature>
<organism evidence="8 9">
    <name type="scientific">Heterodermia speciosa</name>
    <dbReference type="NCBI Taxonomy" id="116794"/>
    <lineage>
        <taxon>Eukaryota</taxon>
        <taxon>Fungi</taxon>
        <taxon>Dikarya</taxon>
        <taxon>Ascomycota</taxon>
        <taxon>Pezizomycotina</taxon>
        <taxon>Lecanoromycetes</taxon>
        <taxon>OSLEUM clade</taxon>
        <taxon>Lecanoromycetidae</taxon>
        <taxon>Caliciales</taxon>
        <taxon>Physciaceae</taxon>
        <taxon>Heterodermia</taxon>
    </lineage>
</organism>
<dbReference type="EMBL" id="CAJPDS010000042">
    <property type="protein sequence ID" value="CAF9926682.1"/>
    <property type="molecule type" value="Genomic_DNA"/>
</dbReference>
<feature type="domain" description="LicD/FKTN/FKRP nucleotidyltransferase" evidence="7">
    <location>
        <begin position="210"/>
        <end position="248"/>
    </location>
</feature>
<evidence type="ECO:0000256" key="5">
    <source>
        <dbReference type="SAM" id="MobiDB-lite"/>
    </source>
</evidence>